<evidence type="ECO:0000313" key="2">
    <source>
        <dbReference type="EMBL" id="QRO84939.1"/>
    </source>
</evidence>
<proteinExistence type="predicted"/>
<dbReference type="Proteomes" id="UP000627155">
    <property type="component" value="Chromosome"/>
</dbReference>
<sequence length="70" mass="8498">MSYYEFIQNYSDDDTPLGELARLVIQDAYFPKDEDSEEKLLLYFRSLNLEDRYLEYYKLSLYIYDQLATS</sequence>
<feature type="domain" description="YozE SAM-like" evidence="1">
    <location>
        <begin position="2"/>
        <end position="54"/>
    </location>
</feature>
<gene>
    <name evidence="2" type="ORF">I6J37_12290</name>
</gene>
<accession>A0ABX7HE93</accession>
<protein>
    <recommendedName>
        <fullName evidence="1">YozE SAM-like domain-containing protein</fullName>
    </recommendedName>
</protein>
<dbReference type="InterPro" id="IPR036806">
    <property type="entry name" value="YozE_SAM-like_sf"/>
</dbReference>
<dbReference type="InterPro" id="IPR023089">
    <property type="entry name" value="YozE_SAM-like"/>
</dbReference>
<dbReference type="Pfam" id="PF06855">
    <property type="entry name" value="YozE_SAM_like"/>
    <property type="match status" value="1"/>
</dbReference>
<keyword evidence="3" id="KW-1185">Reference proteome</keyword>
<organism evidence="2 3">
    <name type="scientific">Mammaliicoccus vitulinus</name>
    <dbReference type="NCBI Taxonomy" id="71237"/>
    <lineage>
        <taxon>Bacteria</taxon>
        <taxon>Bacillati</taxon>
        <taxon>Bacillota</taxon>
        <taxon>Bacilli</taxon>
        <taxon>Bacillales</taxon>
        <taxon>Staphylococcaceae</taxon>
        <taxon>Mammaliicoccus</taxon>
    </lineage>
</organism>
<dbReference type="EMBL" id="CP069486">
    <property type="protein sequence ID" value="QRO84939.1"/>
    <property type="molecule type" value="Genomic_DNA"/>
</dbReference>
<dbReference type="RefSeq" id="WP_103323639.1">
    <property type="nucleotide sequence ID" value="NZ_CBCPHH010000004.1"/>
</dbReference>
<dbReference type="Gene3D" id="1.10.150.260">
    <property type="entry name" value="YozE SAM-like"/>
    <property type="match status" value="1"/>
</dbReference>
<reference evidence="2 3" key="1">
    <citation type="submission" date="2021-02" db="EMBL/GenBank/DDBJ databases">
        <title>FDA dAtabase for Regulatory Grade micrObial Sequences (FDA-ARGOS): Supporting development and validation of Infectious Disease Dx tests.</title>
        <authorList>
            <person name="Sproer C."/>
            <person name="Gronow S."/>
            <person name="Severitt S."/>
            <person name="Schroder I."/>
            <person name="Tallon L."/>
            <person name="Sadzewicz L."/>
            <person name="Zhao X."/>
            <person name="Boylan J."/>
            <person name="Ott S."/>
            <person name="Bowen H."/>
            <person name="Vavikolanu K."/>
            <person name="Mehta A."/>
            <person name="Aluvathingal J."/>
            <person name="Nadendla S."/>
            <person name="Lowell S."/>
            <person name="Myers T."/>
            <person name="Yan Y."/>
            <person name="Sichtig H."/>
        </authorList>
    </citation>
    <scope>NUCLEOTIDE SEQUENCE [LARGE SCALE GENOMIC DNA]</scope>
    <source>
        <strain evidence="2 3">FDAARGOS_1207</strain>
    </source>
</reference>
<name>A0ABX7HE93_9STAP</name>
<evidence type="ECO:0000313" key="3">
    <source>
        <dbReference type="Proteomes" id="UP000627155"/>
    </source>
</evidence>
<dbReference type="SUPFAM" id="SSF140652">
    <property type="entry name" value="YozE-like"/>
    <property type="match status" value="1"/>
</dbReference>
<evidence type="ECO:0000259" key="1">
    <source>
        <dbReference type="Pfam" id="PF06855"/>
    </source>
</evidence>